<evidence type="ECO:0000313" key="7">
    <source>
        <dbReference type="EMBL" id="REG86496.1"/>
    </source>
</evidence>
<evidence type="ECO:0000256" key="4">
    <source>
        <dbReference type="ARBA" id="ARBA00022989"/>
    </source>
</evidence>
<dbReference type="InterPro" id="IPR017039">
    <property type="entry name" value="Virul_fac_BrkB"/>
</dbReference>
<dbReference type="AlphaFoldDB" id="A0A3E0DSV8"/>
<reference evidence="7 8" key="1">
    <citation type="submission" date="2018-08" db="EMBL/GenBank/DDBJ databases">
        <title>Genomic Encyclopedia of Type Strains, Phase III (KMG-III): the genomes of soil and plant-associated and newly described type strains.</title>
        <authorList>
            <person name="Whitman W."/>
        </authorList>
    </citation>
    <scope>NUCLEOTIDE SEQUENCE [LARGE SCALE GENOMIC DNA]</scope>
    <source>
        <strain evidence="7 8">CECT 7375</strain>
    </source>
</reference>
<evidence type="ECO:0000256" key="1">
    <source>
        <dbReference type="ARBA" id="ARBA00004651"/>
    </source>
</evidence>
<dbReference type="EMBL" id="QUNG01000001">
    <property type="protein sequence ID" value="REG86496.1"/>
    <property type="molecule type" value="Genomic_DNA"/>
</dbReference>
<evidence type="ECO:0000256" key="2">
    <source>
        <dbReference type="ARBA" id="ARBA00022475"/>
    </source>
</evidence>
<protein>
    <submittedName>
        <fullName evidence="7">tRNA-processing RNAse BN</fullName>
    </submittedName>
</protein>
<keyword evidence="2" id="KW-1003">Cell membrane</keyword>
<dbReference type="Pfam" id="PF03631">
    <property type="entry name" value="Virul_fac_BrkB"/>
    <property type="match status" value="1"/>
</dbReference>
<keyword evidence="4 6" id="KW-1133">Transmembrane helix</keyword>
<comment type="caution">
    <text evidence="7">The sequence shown here is derived from an EMBL/GenBank/DDBJ whole genome shotgun (WGS) entry which is preliminary data.</text>
</comment>
<feature type="transmembrane region" description="Helical" evidence="6">
    <location>
        <begin position="97"/>
        <end position="116"/>
    </location>
</feature>
<dbReference type="PANTHER" id="PTHR30213">
    <property type="entry name" value="INNER MEMBRANE PROTEIN YHJD"/>
    <property type="match status" value="1"/>
</dbReference>
<accession>A0A3E0DSV8</accession>
<evidence type="ECO:0000313" key="8">
    <source>
        <dbReference type="Proteomes" id="UP000256542"/>
    </source>
</evidence>
<keyword evidence="5 6" id="KW-0472">Membrane</keyword>
<gene>
    <name evidence="7" type="ORF">DFP81_10161</name>
</gene>
<sequence length="280" mass="31435">MLKRPQFNLQTATMYWRETWKQFQHSHLTQRAAQLTLSSLLAAVPIITIIIGILGFTPALQHMQTQFFDFIESHLTAGTSDAILPYLLKFSEQTKNLPAAGLVALVITALMLLNSFEDSVQSIWNIKKKRKVRERLLTYWAILTLGPILLAASLSLSGTMLSFQIRDIEPNTWISNLLSLGRIAMYFLILLTLNFLTPNTEVSLKLASIASLFGAIALLILNTIFSRFAHFFSSYQVIYGAFAALPIFLIWLQSLWIIILATTCLCASIHKIKNLASGQD</sequence>
<dbReference type="PANTHER" id="PTHR30213:SF0">
    <property type="entry name" value="UPF0761 MEMBRANE PROTEIN YIHY"/>
    <property type="match status" value="1"/>
</dbReference>
<dbReference type="PIRSF" id="PIRSF035875">
    <property type="entry name" value="RNase_BN"/>
    <property type="match status" value="1"/>
</dbReference>
<dbReference type="GO" id="GO:0005886">
    <property type="term" value="C:plasma membrane"/>
    <property type="evidence" value="ECO:0007669"/>
    <property type="project" value="UniProtKB-SubCell"/>
</dbReference>
<evidence type="ECO:0000256" key="3">
    <source>
        <dbReference type="ARBA" id="ARBA00022692"/>
    </source>
</evidence>
<feature type="transmembrane region" description="Helical" evidence="6">
    <location>
        <begin position="137"/>
        <end position="161"/>
    </location>
</feature>
<keyword evidence="8" id="KW-1185">Reference proteome</keyword>
<name>A0A3E0DSV8_9GAMM</name>
<evidence type="ECO:0000256" key="6">
    <source>
        <dbReference type="SAM" id="Phobius"/>
    </source>
</evidence>
<dbReference type="NCBIfam" id="TIGR00765">
    <property type="entry name" value="yihY_not_rbn"/>
    <property type="match status" value="1"/>
</dbReference>
<feature type="transmembrane region" description="Helical" evidence="6">
    <location>
        <begin position="40"/>
        <end position="60"/>
    </location>
</feature>
<dbReference type="RefSeq" id="WP_115895765.1">
    <property type="nucleotide sequence ID" value="NZ_QUNG01000001.1"/>
</dbReference>
<feature type="transmembrane region" description="Helical" evidence="6">
    <location>
        <begin position="173"/>
        <end position="194"/>
    </location>
</feature>
<organism evidence="7 8">
    <name type="scientific">Marinomonas pollencensis</name>
    <dbReference type="NCBI Taxonomy" id="491954"/>
    <lineage>
        <taxon>Bacteria</taxon>
        <taxon>Pseudomonadati</taxon>
        <taxon>Pseudomonadota</taxon>
        <taxon>Gammaproteobacteria</taxon>
        <taxon>Oceanospirillales</taxon>
        <taxon>Oceanospirillaceae</taxon>
        <taxon>Marinomonas</taxon>
    </lineage>
</organism>
<keyword evidence="3 6" id="KW-0812">Transmembrane</keyword>
<feature type="transmembrane region" description="Helical" evidence="6">
    <location>
        <begin position="237"/>
        <end position="267"/>
    </location>
</feature>
<dbReference type="Proteomes" id="UP000256542">
    <property type="component" value="Unassembled WGS sequence"/>
</dbReference>
<proteinExistence type="predicted"/>
<dbReference type="OrthoDB" id="9808671at2"/>
<feature type="transmembrane region" description="Helical" evidence="6">
    <location>
        <begin position="206"/>
        <end position="225"/>
    </location>
</feature>
<comment type="subcellular location">
    <subcellularLocation>
        <location evidence="1">Cell membrane</location>
        <topology evidence="1">Multi-pass membrane protein</topology>
    </subcellularLocation>
</comment>
<evidence type="ECO:0000256" key="5">
    <source>
        <dbReference type="ARBA" id="ARBA00023136"/>
    </source>
</evidence>